<reference evidence="1 2" key="1">
    <citation type="submission" date="2024-01" db="EMBL/GenBank/DDBJ databases">
        <title>A draft genome for a cacao thread blight-causing isolate of Paramarasmius palmivorus.</title>
        <authorList>
            <person name="Baruah I.K."/>
            <person name="Bukari Y."/>
            <person name="Amoako-Attah I."/>
            <person name="Meinhardt L.W."/>
            <person name="Bailey B.A."/>
            <person name="Cohen S.P."/>
        </authorList>
    </citation>
    <scope>NUCLEOTIDE SEQUENCE [LARGE SCALE GENOMIC DNA]</scope>
    <source>
        <strain evidence="1 2">GH-12</strain>
    </source>
</reference>
<name>A0AAW0BY42_9AGAR</name>
<dbReference type="Proteomes" id="UP001383192">
    <property type="component" value="Unassembled WGS sequence"/>
</dbReference>
<comment type="caution">
    <text evidence="1">The sequence shown here is derived from an EMBL/GenBank/DDBJ whole genome shotgun (WGS) entry which is preliminary data.</text>
</comment>
<dbReference type="EMBL" id="JAYKXP010000072">
    <property type="protein sequence ID" value="KAK7031027.1"/>
    <property type="molecule type" value="Genomic_DNA"/>
</dbReference>
<protein>
    <submittedName>
        <fullName evidence="1">Uncharacterized protein</fullName>
    </submittedName>
</protein>
<gene>
    <name evidence="1" type="ORF">VNI00_013817</name>
</gene>
<accession>A0AAW0BY42</accession>
<proteinExistence type="predicted"/>
<sequence length="212" mass="23273">MLQTVLDSINTPALSHLALTIPLKNVVAEHAPFLGLVEVSNCIITSLELNMYLSSRALVEALQCVPFISTLHLTDVFQPPPYVTEEGVVARLSPFPILDSDVFRALSDNELCPSLENVTLKLCPIERIDDVVAFALARRAIKSLNVTFQMNDGVGSRPYGRLSDKEQEKGELIKRHGIKVEWHNTGFEGGFPGPLNNPLSSQGMPLSFSGIY</sequence>
<evidence type="ECO:0000313" key="2">
    <source>
        <dbReference type="Proteomes" id="UP001383192"/>
    </source>
</evidence>
<keyword evidence="2" id="KW-1185">Reference proteome</keyword>
<dbReference type="AlphaFoldDB" id="A0AAW0BY42"/>
<evidence type="ECO:0000313" key="1">
    <source>
        <dbReference type="EMBL" id="KAK7031027.1"/>
    </source>
</evidence>
<organism evidence="1 2">
    <name type="scientific">Paramarasmius palmivorus</name>
    <dbReference type="NCBI Taxonomy" id="297713"/>
    <lineage>
        <taxon>Eukaryota</taxon>
        <taxon>Fungi</taxon>
        <taxon>Dikarya</taxon>
        <taxon>Basidiomycota</taxon>
        <taxon>Agaricomycotina</taxon>
        <taxon>Agaricomycetes</taxon>
        <taxon>Agaricomycetidae</taxon>
        <taxon>Agaricales</taxon>
        <taxon>Marasmiineae</taxon>
        <taxon>Marasmiaceae</taxon>
        <taxon>Paramarasmius</taxon>
    </lineage>
</organism>